<dbReference type="GO" id="GO:0045881">
    <property type="term" value="P:positive regulation of sporulation resulting in formation of a cellular spore"/>
    <property type="evidence" value="ECO:0007669"/>
    <property type="project" value="TreeGrafter"/>
</dbReference>
<dbReference type="FunFam" id="1.10.10.2830:FF:000001">
    <property type="entry name" value="Chromosome partitioning protein ParB"/>
    <property type="match status" value="1"/>
</dbReference>
<dbReference type="InterPro" id="IPR004437">
    <property type="entry name" value="ParB/RepB/Spo0J"/>
</dbReference>
<feature type="domain" description="ParB-like N-terminal" evidence="5">
    <location>
        <begin position="27"/>
        <end position="117"/>
    </location>
</feature>
<accession>A0A926DFQ5</accession>
<dbReference type="CDD" id="cd16393">
    <property type="entry name" value="SPO0J_N"/>
    <property type="match status" value="1"/>
</dbReference>
<dbReference type="Proteomes" id="UP000620366">
    <property type="component" value="Unassembled WGS sequence"/>
</dbReference>
<dbReference type="NCBIfam" id="TIGR00180">
    <property type="entry name" value="parB_part"/>
    <property type="match status" value="1"/>
</dbReference>
<dbReference type="Pfam" id="PF17762">
    <property type="entry name" value="HTH_ParB"/>
    <property type="match status" value="1"/>
</dbReference>
<evidence type="ECO:0000259" key="5">
    <source>
        <dbReference type="SMART" id="SM00470"/>
    </source>
</evidence>
<dbReference type="Gene3D" id="3.90.1530.30">
    <property type="match status" value="1"/>
</dbReference>
<dbReference type="GO" id="GO:0007059">
    <property type="term" value="P:chromosome segregation"/>
    <property type="evidence" value="ECO:0007669"/>
    <property type="project" value="UniProtKB-KW"/>
</dbReference>
<dbReference type="InterPro" id="IPR003115">
    <property type="entry name" value="ParB_N"/>
</dbReference>
<evidence type="ECO:0000256" key="3">
    <source>
        <dbReference type="ARBA" id="ARBA00022829"/>
    </source>
</evidence>
<dbReference type="InterPro" id="IPR036086">
    <property type="entry name" value="ParB/Sulfiredoxin_sf"/>
</dbReference>
<evidence type="ECO:0000256" key="2">
    <source>
        <dbReference type="ARBA" id="ARBA00006295"/>
    </source>
</evidence>
<dbReference type="Pfam" id="PF23552">
    <property type="entry name" value="ParB_C"/>
    <property type="match status" value="1"/>
</dbReference>
<dbReference type="AlphaFoldDB" id="A0A926DFQ5"/>
<comment type="similarity">
    <text evidence="2">Belongs to the ParB family.</text>
</comment>
<reference evidence="6" key="1">
    <citation type="submission" date="2020-08" db="EMBL/GenBank/DDBJ databases">
        <title>Genome public.</title>
        <authorList>
            <person name="Liu C."/>
            <person name="Sun Q."/>
        </authorList>
    </citation>
    <scope>NUCLEOTIDE SEQUENCE</scope>
    <source>
        <strain evidence="6">BX7</strain>
    </source>
</reference>
<keyword evidence="4" id="KW-0238">DNA-binding</keyword>
<dbReference type="Gene3D" id="1.10.10.2830">
    <property type="match status" value="1"/>
</dbReference>
<dbReference type="GO" id="GO:0009295">
    <property type="term" value="C:nucleoid"/>
    <property type="evidence" value="ECO:0007669"/>
    <property type="project" value="UniProtKB-SubCell"/>
</dbReference>
<dbReference type="SUPFAM" id="SSF110849">
    <property type="entry name" value="ParB/Sulfiredoxin"/>
    <property type="match status" value="1"/>
</dbReference>
<dbReference type="EMBL" id="JACRSP010000003">
    <property type="protein sequence ID" value="MBC8536459.1"/>
    <property type="molecule type" value="Genomic_DNA"/>
</dbReference>
<dbReference type="PANTHER" id="PTHR33375">
    <property type="entry name" value="CHROMOSOME-PARTITIONING PROTEIN PARB-RELATED"/>
    <property type="match status" value="1"/>
</dbReference>
<evidence type="ECO:0000256" key="4">
    <source>
        <dbReference type="ARBA" id="ARBA00023125"/>
    </source>
</evidence>
<keyword evidence="7" id="KW-1185">Reference proteome</keyword>
<dbReference type="Pfam" id="PF02195">
    <property type="entry name" value="ParB_N"/>
    <property type="match status" value="1"/>
</dbReference>
<dbReference type="InterPro" id="IPR057240">
    <property type="entry name" value="ParB_dimer_C"/>
</dbReference>
<keyword evidence="3" id="KW-0159">Chromosome partition</keyword>
<dbReference type="InterPro" id="IPR041468">
    <property type="entry name" value="HTH_ParB/Spo0J"/>
</dbReference>
<comment type="caution">
    <text evidence="6">The sequence shown here is derived from an EMBL/GenBank/DDBJ whole genome shotgun (WGS) entry which is preliminary data.</text>
</comment>
<dbReference type="PANTHER" id="PTHR33375:SF1">
    <property type="entry name" value="CHROMOSOME-PARTITIONING PROTEIN PARB-RELATED"/>
    <property type="match status" value="1"/>
</dbReference>
<dbReference type="GO" id="GO:0005694">
    <property type="term" value="C:chromosome"/>
    <property type="evidence" value="ECO:0007669"/>
    <property type="project" value="TreeGrafter"/>
</dbReference>
<name>A0A926DFQ5_9FIRM</name>
<dbReference type="RefSeq" id="WP_249300305.1">
    <property type="nucleotide sequence ID" value="NZ_JACRSP010000003.1"/>
</dbReference>
<dbReference type="SMART" id="SM00470">
    <property type="entry name" value="ParB"/>
    <property type="match status" value="1"/>
</dbReference>
<dbReference type="SUPFAM" id="SSF109709">
    <property type="entry name" value="KorB DNA-binding domain-like"/>
    <property type="match status" value="1"/>
</dbReference>
<evidence type="ECO:0000313" key="6">
    <source>
        <dbReference type="EMBL" id="MBC8536459.1"/>
    </source>
</evidence>
<evidence type="ECO:0000313" key="7">
    <source>
        <dbReference type="Proteomes" id="UP000620366"/>
    </source>
</evidence>
<sequence length="283" mass="31110">MKKGLGKGLDSLFADNTMDISVETGVKTLRLSEIEPNKNQPRKDFDEDALGELADSIAENGVLSPLIVRPLENGRYQIIAGERRWRASRLAGLAEVPVVIMEADDRRTMELALIENLQREDLGPLEESEGYQRLAADFGLTQEQIAKRVGKSRPAVANALRLLALPREVLSLLREGALTAGHARALLALPDDDARRAAAERIVKGELSVREAEQLVKRLLKPAPAAEPAPRENYALALQSKLEQSLGRKVRLAPRGKAGKLELYYTDNDDLAELLARLGVDND</sequence>
<gene>
    <name evidence="6" type="ORF">H8695_07145</name>
</gene>
<protein>
    <submittedName>
        <fullName evidence="6">ParB/RepB/Spo0J family partition protein</fullName>
    </submittedName>
</protein>
<proteinExistence type="inferred from homology"/>
<dbReference type="GO" id="GO:0003677">
    <property type="term" value="F:DNA binding"/>
    <property type="evidence" value="ECO:0007669"/>
    <property type="project" value="UniProtKB-KW"/>
</dbReference>
<evidence type="ECO:0000256" key="1">
    <source>
        <dbReference type="ARBA" id="ARBA00004453"/>
    </source>
</evidence>
<dbReference type="FunFam" id="3.90.1530.30:FF:000001">
    <property type="entry name" value="Chromosome partitioning protein ParB"/>
    <property type="match status" value="1"/>
</dbReference>
<dbReference type="InterPro" id="IPR050336">
    <property type="entry name" value="Chromosome_partition/occlusion"/>
</dbReference>
<organism evidence="6 7">
    <name type="scientific">Feifania hominis</name>
    <dbReference type="NCBI Taxonomy" id="2763660"/>
    <lineage>
        <taxon>Bacteria</taxon>
        <taxon>Bacillati</taxon>
        <taxon>Bacillota</taxon>
        <taxon>Clostridia</taxon>
        <taxon>Eubacteriales</taxon>
        <taxon>Feifaniaceae</taxon>
        <taxon>Feifania</taxon>
    </lineage>
</organism>
<comment type="subcellular location">
    <subcellularLocation>
        <location evidence="1">Cytoplasm</location>
        <location evidence="1">Nucleoid</location>
    </subcellularLocation>
</comment>